<evidence type="ECO:0000313" key="1">
    <source>
        <dbReference type="EMBL" id="EXM27142.1"/>
    </source>
</evidence>
<reference evidence="1" key="2">
    <citation type="submission" date="2012-05" db="EMBL/GenBank/DDBJ databases">
        <title>The Genome Annotation of Fusarium oxysporum Cotton.</title>
        <authorList>
            <consortium name="The Broad Institute Genomics Platform"/>
            <person name="Ma L.-J."/>
            <person name="Corby-Kistler H."/>
            <person name="Broz K."/>
            <person name="Gale L.R."/>
            <person name="Jonkers W."/>
            <person name="O'Donnell K."/>
            <person name="Ploetz R."/>
            <person name="Steinberg C."/>
            <person name="Schwartz D.C."/>
            <person name="VanEtten H."/>
            <person name="Zhou S."/>
            <person name="Young S.K."/>
            <person name="Zeng Q."/>
            <person name="Gargeya S."/>
            <person name="Fitzgerald M."/>
            <person name="Abouelleil A."/>
            <person name="Alvarado L."/>
            <person name="Chapman S.B."/>
            <person name="Gainer-Dewar J."/>
            <person name="Goldberg J."/>
            <person name="Griggs A."/>
            <person name="Gujja S."/>
            <person name="Hansen M."/>
            <person name="Howarth C."/>
            <person name="Imamovic A."/>
            <person name="Ireland A."/>
            <person name="Larimer J."/>
            <person name="McCowan C."/>
            <person name="Murphy C."/>
            <person name="Pearson M."/>
            <person name="Poon T.W."/>
            <person name="Priest M."/>
            <person name="Roberts A."/>
            <person name="Saif S."/>
            <person name="Shea T."/>
            <person name="Sykes S."/>
            <person name="Wortman J."/>
            <person name="Nusbaum C."/>
            <person name="Birren B."/>
        </authorList>
    </citation>
    <scope>NUCLEOTIDE SEQUENCE</scope>
    <source>
        <strain evidence="1">25433</strain>
    </source>
</reference>
<dbReference type="Proteomes" id="UP000030701">
    <property type="component" value="Unassembled WGS sequence"/>
</dbReference>
<accession>X0M0U9</accession>
<gene>
    <name evidence="1" type="ORF">FOTG_06530</name>
</gene>
<dbReference type="AlphaFoldDB" id="X0M0U9"/>
<protein>
    <submittedName>
        <fullName evidence="1">Uncharacterized protein</fullName>
    </submittedName>
</protein>
<dbReference type="EMBL" id="JH657929">
    <property type="protein sequence ID" value="EXM27142.1"/>
    <property type="molecule type" value="Genomic_DNA"/>
</dbReference>
<proteinExistence type="predicted"/>
<sequence length="39" mass="4112">MAVLGLDKTPSAGVDDDVAVLEAGRLAQKRARLLFNGDK</sequence>
<dbReference type="HOGENOM" id="CLU_3320083_0_0_1"/>
<name>X0M0U9_FUSOX</name>
<reference evidence="1" key="1">
    <citation type="submission" date="2011-11" db="EMBL/GenBank/DDBJ databases">
        <title>The Genome Sequence of Fusarium oxysporum Cotton.</title>
        <authorList>
            <consortium name="The Broad Institute Genome Sequencing Platform"/>
            <person name="Ma L.-J."/>
            <person name="Gale L.R."/>
            <person name="Schwartz D.C."/>
            <person name="Zhou S."/>
            <person name="Corby-Kistler H."/>
            <person name="Young S.K."/>
            <person name="Zeng Q."/>
            <person name="Gargeya S."/>
            <person name="Fitzgerald M."/>
            <person name="Haas B."/>
            <person name="Abouelleil A."/>
            <person name="Alvarado L."/>
            <person name="Arachchi H.M."/>
            <person name="Berlin A."/>
            <person name="Brown A."/>
            <person name="Chapman S.B."/>
            <person name="Chen Z."/>
            <person name="Dunbar C."/>
            <person name="Freedman E."/>
            <person name="Gearin G."/>
            <person name="Goldberg J."/>
            <person name="Griggs A."/>
            <person name="Gujja S."/>
            <person name="Heiman D."/>
            <person name="Howarth C."/>
            <person name="Larson L."/>
            <person name="Lui A."/>
            <person name="MacDonald P.J.P."/>
            <person name="Montmayeur A."/>
            <person name="Murphy C."/>
            <person name="Neiman D."/>
            <person name="Pearson M."/>
            <person name="Priest M."/>
            <person name="Roberts A."/>
            <person name="Saif S."/>
            <person name="Shea T."/>
            <person name="Shenoy N."/>
            <person name="Sisk P."/>
            <person name="Stolte C."/>
            <person name="Sykes S."/>
            <person name="Wortman J."/>
            <person name="Nusbaum C."/>
            <person name="Birren B."/>
        </authorList>
    </citation>
    <scope>NUCLEOTIDE SEQUENCE [LARGE SCALE GENOMIC DNA]</scope>
    <source>
        <strain evidence="1">25433</strain>
    </source>
</reference>
<organism evidence="1">
    <name type="scientific">Fusarium oxysporum f. sp. vasinfectum 25433</name>
    <dbReference type="NCBI Taxonomy" id="1089449"/>
    <lineage>
        <taxon>Eukaryota</taxon>
        <taxon>Fungi</taxon>
        <taxon>Dikarya</taxon>
        <taxon>Ascomycota</taxon>
        <taxon>Pezizomycotina</taxon>
        <taxon>Sordariomycetes</taxon>
        <taxon>Hypocreomycetidae</taxon>
        <taxon>Hypocreales</taxon>
        <taxon>Nectriaceae</taxon>
        <taxon>Fusarium</taxon>
        <taxon>Fusarium oxysporum species complex</taxon>
    </lineage>
</organism>